<dbReference type="AlphaFoldDB" id="M1VAM7"/>
<sequence>MRDKLGFLTPFGMSSSTVYRLRPPAPQTTRLVLKQADITREAVDAIVNAANERMLGGGGVDGAIHRAAGKELLEACKRVPEKRPGVRCPTGEAVPIKITWPVSEGNLPQVRYIINTVGPIYQNAEKSAPLLRSAYRNSLLTAIEHNCRSIAFPTISCGVYGYPLREAARVALEAVQDTLGESPQQSLQEVRFCLFSEDALKTWTLAAEQLQLERVKEGAS</sequence>
<reference evidence="2 3" key="2">
    <citation type="journal article" date="2007" name="BMC Biol.">
        <title>A 100%-complete sequence reveals unusually simple genomic features in the hot-spring red alga Cyanidioschyzon merolae.</title>
        <authorList>
            <person name="Nozaki H."/>
            <person name="Takano H."/>
            <person name="Misumi O."/>
            <person name="Terasawa K."/>
            <person name="Matsuzaki M."/>
            <person name="Maruyama S."/>
            <person name="Nishida K."/>
            <person name="Yagisawa F."/>
            <person name="Yoshida Y."/>
            <person name="Fujiwara T."/>
            <person name="Takio S."/>
            <person name="Tamura K."/>
            <person name="Chung S.J."/>
            <person name="Nakamura S."/>
            <person name="Kuroiwa H."/>
            <person name="Tanaka K."/>
            <person name="Sato N."/>
            <person name="Kuroiwa T."/>
        </authorList>
    </citation>
    <scope>NUCLEOTIDE SEQUENCE [LARGE SCALE GENOMIC DNA]</scope>
    <source>
        <strain evidence="2 3">10D</strain>
    </source>
</reference>
<organism evidence="2 3">
    <name type="scientific">Cyanidioschyzon merolae (strain NIES-3377 / 10D)</name>
    <name type="common">Unicellular red alga</name>
    <dbReference type="NCBI Taxonomy" id="280699"/>
    <lineage>
        <taxon>Eukaryota</taxon>
        <taxon>Rhodophyta</taxon>
        <taxon>Bangiophyceae</taxon>
        <taxon>Cyanidiales</taxon>
        <taxon>Cyanidiaceae</taxon>
        <taxon>Cyanidioschyzon</taxon>
    </lineage>
</organism>
<dbReference type="RefSeq" id="XP_005535483.1">
    <property type="nucleotide sequence ID" value="XM_005535426.1"/>
</dbReference>
<dbReference type="HOGENOM" id="CLU_046550_5_0_1"/>
<name>M1VAM7_CYAM1</name>
<accession>M1VAM7</accession>
<feature type="domain" description="Macro" evidence="1">
    <location>
        <begin position="18"/>
        <end position="211"/>
    </location>
</feature>
<dbReference type="OMA" id="AKWVIHT"/>
<evidence type="ECO:0000313" key="2">
    <source>
        <dbReference type="EMBL" id="BAM79197.1"/>
    </source>
</evidence>
<reference evidence="2 3" key="1">
    <citation type="journal article" date="2004" name="Nature">
        <title>Genome sequence of the ultrasmall unicellular red alga Cyanidioschyzon merolae 10D.</title>
        <authorList>
            <person name="Matsuzaki M."/>
            <person name="Misumi O."/>
            <person name="Shin-i T."/>
            <person name="Maruyama S."/>
            <person name="Takahara M."/>
            <person name="Miyagishima S."/>
            <person name="Mori T."/>
            <person name="Nishida K."/>
            <person name="Yagisawa F."/>
            <person name="Nishida K."/>
            <person name="Yoshida Y."/>
            <person name="Nishimura Y."/>
            <person name="Nakao S."/>
            <person name="Kobayashi T."/>
            <person name="Momoyama Y."/>
            <person name="Higashiyama T."/>
            <person name="Minoda A."/>
            <person name="Sano M."/>
            <person name="Nomoto H."/>
            <person name="Oishi K."/>
            <person name="Hayashi H."/>
            <person name="Ohta F."/>
            <person name="Nishizaka S."/>
            <person name="Haga S."/>
            <person name="Miura S."/>
            <person name="Morishita T."/>
            <person name="Kabeya Y."/>
            <person name="Terasawa K."/>
            <person name="Suzuki Y."/>
            <person name="Ishii Y."/>
            <person name="Asakawa S."/>
            <person name="Takano H."/>
            <person name="Ohta N."/>
            <person name="Kuroiwa H."/>
            <person name="Tanaka K."/>
            <person name="Shimizu N."/>
            <person name="Sugano S."/>
            <person name="Sato N."/>
            <person name="Nozaki H."/>
            <person name="Ogasawara N."/>
            <person name="Kohara Y."/>
            <person name="Kuroiwa T."/>
        </authorList>
    </citation>
    <scope>NUCLEOTIDE SEQUENCE [LARGE SCALE GENOMIC DNA]</scope>
    <source>
        <strain evidence="2 3">10D</strain>
    </source>
</reference>
<dbReference type="SMART" id="SM00506">
    <property type="entry name" value="A1pp"/>
    <property type="match status" value="1"/>
</dbReference>
<dbReference type="eggNOG" id="KOG2633">
    <property type="taxonomic scope" value="Eukaryota"/>
</dbReference>
<dbReference type="InterPro" id="IPR043472">
    <property type="entry name" value="Macro_dom-like"/>
</dbReference>
<dbReference type="Gene3D" id="3.40.220.10">
    <property type="entry name" value="Leucine Aminopeptidase, subunit E, domain 1"/>
    <property type="match status" value="1"/>
</dbReference>
<dbReference type="PANTHER" id="PTHR11106">
    <property type="entry name" value="GANGLIOSIDE INDUCED DIFFERENTIATION ASSOCIATED PROTEIN 2-RELATED"/>
    <property type="match status" value="1"/>
</dbReference>
<gene>
    <name evidence="2" type="ORF">CYME_CMD127C</name>
</gene>
<dbReference type="PANTHER" id="PTHR11106:SF27">
    <property type="entry name" value="MACRO DOMAIN-CONTAINING PROTEIN"/>
    <property type="match status" value="1"/>
</dbReference>
<dbReference type="EMBL" id="AP006486">
    <property type="protein sequence ID" value="BAM79197.1"/>
    <property type="molecule type" value="Genomic_DNA"/>
</dbReference>
<evidence type="ECO:0000259" key="1">
    <source>
        <dbReference type="PROSITE" id="PS51154"/>
    </source>
</evidence>
<dbReference type="Proteomes" id="UP000007014">
    <property type="component" value="Chromosome 4"/>
</dbReference>
<evidence type="ECO:0000313" key="3">
    <source>
        <dbReference type="Proteomes" id="UP000007014"/>
    </source>
</evidence>
<dbReference type="InterPro" id="IPR002589">
    <property type="entry name" value="Macro_dom"/>
</dbReference>
<dbReference type="Gramene" id="CMD127CT">
    <property type="protein sequence ID" value="CMD127CT"/>
    <property type="gene ID" value="CMD127C"/>
</dbReference>
<protein>
    <recommendedName>
        <fullName evidence="1">Macro domain-containing protein</fullName>
    </recommendedName>
</protein>
<dbReference type="SUPFAM" id="SSF52949">
    <property type="entry name" value="Macro domain-like"/>
    <property type="match status" value="1"/>
</dbReference>
<dbReference type="PROSITE" id="PS51154">
    <property type="entry name" value="MACRO"/>
    <property type="match status" value="1"/>
</dbReference>
<dbReference type="OrthoDB" id="6133115at2759"/>
<dbReference type="Pfam" id="PF01661">
    <property type="entry name" value="Macro"/>
    <property type="match status" value="1"/>
</dbReference>
<proteinExistence type="predicted"/>
<keyword evidence="3" id="KW-1185">Reference proteome</keyword>
<dbReference type="CDD" id="cd02908">
    <property type="entry name" value="Macro_OAADPr_deacetylase"/>
    <property type="match status" value="1"/>
</dbReference>
<dbReference type="KEGG" id="cme:CYME_CMD127C"/>
<dbReference type="GeneID" id="16992677"/>